<accession>A0A225UDF4</accession>
<name>A0A225UDF4_9STRA</name>
<organism evidence="1 2">
    <name type="scientific">Phytophthora megakarya</name>
    <dbReference type="NCBI Taxonomy" id="4795"/>
    <lineage>
        <taxon>Eukaryota</taxon>
        <taxon>Sar</taxon>
        <taxon>Stramenopiles</taxon>
        <taxon>Oomycota</taxon>
        <taxon>Peronosporomycetes</taxon>
        <taxon>Peronosporales</taxon>
        <taxon>Peronosporaceae</taxon>
        <taxon>Phytophthora</taxon>
    </lineage>
</organism>
<dbReference type="GO" id="GO:0004386">
    <property type="term" value="F:helicase activity"/>
    <property type="evidence" value="ECO:0007669"/>
    <property type="project" value="UniProtKB-KW"/>
</dbReference>
<evidence type="ECO:0000313" key="1">
    <source>
        <dbReference type="EMBL" id="OWY91075.1"/>
    </source>
</evidence>
<evidence type="ECO:0000313" key="2">
    <source>
        <dbReference type="Proteomes" id="UP000198211"/>
    </source>
</evidence>
<keyword evidence="1" id="KW-0067">ATP-binding</keyword>
<reference evidence="2" key="1">
    <citation type="submission" date="2017-03" db="EMBL/GenBank/DDBJ databases">
        <title>Phytopthora megakarya and P. palmivora, two closely related causual agents of cacao black pod achieved similar genome size and gene model numbers by different mechanisms.</title>
        <authorList>
            <person name="Ali S."/>
            <person name="Shao J."/>
            <person name="Larry D.J."/>
            <person name="Kronmiller B."/>
            <person name="Shen D."/>
            <person name="Strem M.D."/>
            <person name="Melnick R.L."/>
            <person name="Guiltinan M.J."/>
            <person name="Tyler B.M."/>
            <person name="Meinhardt L.W."/>
            <person name="Bailey B.A."/>
        </authorList>
    </citation>
    <scope>NUCLEOTIDE SEQUENCE [LARGE SCALE GENOMIC DNA]</scope>
    <source>
        <strain evidence="2">zdho120</strain>
    </source>
</reference>
<dbReference type="AlphaFoldDB" id="A0A225UDF4"/>
<protein>
    <submittedName>
        <fullName evidence="1">Helitron helicase</fullName>
    </submittedName>
</protein>
<dbReference type="Proteomes" id="UP000198211">
    <property type="component" value="Unassembled WGS sequence"/>
</dbReference>
<gene>
    <name evidence="1" type="ORF">PHMEG_00040501</name>
</gene>
<comment type="caution">
    <text evidence="1">The sequence shown here is derived from an EMBL/GenBank/DDBJ whole genome shotgun (WGS) entry which is preliminary data.</text>
</comment>
<dbReference type="EMBL" id="NBNE01021152">
    <property type="protein sequence ID" value="OWY91075.1"/>
    <property type="molecule type" value="Genomic_DNA"/>
</dbReference>
<keyword evidence="1" id="KW-0547">Nucleotide-binding</keyword>
<keyword evidence="1" id="KW-0347">Helicase</keyword>
<keyword evidence="2" id="KW-1185">Reference proteome</keyword>
<proteinExistence type="predicted"/>
<keyword evidence="1" id="KW-0378">Hydrolase</keyword>
<sequence>MSEDFQRDLRLPVTSQEVVYQTVQAVDQCLRGNNKEIEDFNGLPNLSDFSDLHANSNESNRLIQTELRYDRTAMEELRNQAGHLNDGQNEVFDMVIDAVLIKNTDKRLFFLDGPGEQVNHFFYRPF</sequence>